<reference evidence="5 6" key="1">
    <citation type="submission" date="2018-08" db="EMBL/GenBank/DDBJ databases">
        <title>A genome reference for cultivated species of the human gut microbiota.</title>
        <authorList>
            <person name="Zou Y."/>
            <person name="Xue W."/>
            <person name="Luo G."/>
        </authorList>
    </citation>
    <scope>NUCLEOTIDE SEQUENCE [LARGE SCALE GENOMIC DNA]</scope>
    <source>
        <strain evidence="3 7">AF05-4</strain>
        <strain evidence="4 6">AF35-20</strain>
        <strain evidence="2 5">TF03-6</strain>
    </source>
</reference>
<evidence type="ECO:0000313" key="3">
    <source>
        <dbReference type="EMBL" id="RGW98802.1"/>
    </source>
</evidence>
<feature type="region of interest" description="Disordered" evidence="1">
    <location>
        <begin position="41"/>
        <end position="64"/>
    </location>
</feature>
<evidence type="ECO:0000313" key="5">
    <source>
        <dbReference type="Proteomes" id="UP000261223"/>
    </source>
</evidence>
<gene>
    <name evidence="3" type="ORF">DWV41_05045</name>
    <name evidence="4" type="ORF">DWZ78_06050</name>
    <name evidence="2" type="ORF">DXC34_00810</name>
</gene>
<dbReference type="EMBL" id="QSBD01000005">
    <property type="protein sequence ID" value="RGW98802.1"/>
    <property type="molecule type" value="Genomic_DNA"/>
</dbReference>
<sequence>MRARQPAYGNRTARSRQPGSPQLENEVLHQAFLYYTCAKTTKPTGNSHIKTQRLGCSAPENRGF</sequence>
<evidence type="ECO:0000313" key="6">
    <source>
        <dbReference type="Proteomes" id="UP000284604"/>
    </source>
</evidence>
<evidence type="ECO:0000313" key="2">
    <source>
        <dbReference type="EMBL" id="RGM16289.1"/>
    </source>
</evidence>
<organism evidence="4 6">
    <name type="scientific">Bacteroides stercoris</name>
    <dbReference type="NCBI Taxonomy" id="46506"/>
    <lineage>
        <taxon>Bacteria</taxon>
        <taxon>Pseudomonadati</taxon>
        <taxon>Bacteroidota</taxon>
        <taxon>Bacteroidia</taxon>
        <taxon>Bacteroidales</taxon>
        <taxon>Bacteroidaceae</taxon>
        <taxon>Bacteroides</taxon>
    </lineage>
</organism>
<dbReference type="Proteomes" id="UP000261223">
    <property type="component" value="Unassembled WGS sequence"/>
</dbReference>
<feature type="region of interest" description="Disordered" evidence="1">
    <location>
        <begin position="1"/>
        <end position="24"/>
    </location>
</feature>
<dbReference type="AlphaFoldDB" id="A0A3E4TGL8"/>
<comment type="caution">
    <text evidence="4">The sequence shown here is derived from an EMBL/GenBank/DDBJ whole genome shotgun (WGS) entry which is preliminary data.</text>
</comment>
<evidence type="ECO:0000256" key="1">
    <source>
        <dbReference type="SAM" id="MobiDB-lite"/>
    </source>
</evidence>
<dbReference type="Proteomes" id="UP000284777">
    <property type="component" value="Unassembled WGS sequence"/>
</dbReference>
<accession>A0A3E4TGL8</accession>
<proteinExistence type="predicted"/>
<dbReference type="Proteomes" id="UP000284604">
    <property type="component" value="Unassembled WGS sequence"/>
</dbReference>
<evidence type="ECO:0000313" key="7">
    <source>
        <dbReference type="Proteomes" id="UP000284777"/>
    </source>
</evidence>
<name>A0A3E4TGL8_BACSE</name>
<dbReference type="EMBL" id="QSSV01000001">
    <property type="protein sequence ID" value="RGM16289.1"/>
    <property type="molecule type" value="Genomic_DNA"/>
</dbReference>
<protein>
    <submittedName>
        <fullName evidence="4">Uncharacterized protein</fullName>
    </submittedName>
</protein>
<evidence type="ECO:0000313" key="4">
    <source>
        <dbReference type="EMBL" id="RHM20377.1"/>
    </source>
</evidence>
<dbReference type="EMBL" id="QRPN01000004">
    <property type="protein sequence ID" value="RHM20377.1"/>
    <property type="molecule type" value="Genomic_DNA"/>
</dbReference>